<dbReference type="STRING" id="336963.C4JY47"/>
<evidence type="ECO:0000256" key="2">
    <source>
        <dbReference type="ARBA" id="ARBA00022737"/>
    </source>
</evidence>
<dbReference type="RefSeq" id="XP_002582325.1">
    <property type="nucleotide sequence ID" value="XM_002582279.1"/>
</dbReference>
<dbReference type="SMART" id="SM00320">
    <property type="entry name" value="WD40"/>
    <property type="match status" value="3"/>
</dbReference>
<organism evidence="5 6">
    <name type="scientific">Uncinocarpus reesii (strain UAMH 1704)</name>
    <dbReference type="NCBI Taxonomy" id="336963"/>
    <lineage>
        <taxon>Eukaryota</taxon>
        <taxon>Fungi</taxon>
        <taxon>Dikarya</taxon>
        <taxon>Ascomycota</taxon>
        <taxon>Pezizomycotina</taxon>
        <taxon>Eurotiomycetes</taxon>
        <taxon>Eurotiomycetidae</taxon>
        <taxon>Onygenales</taxon>
        <taxon>Onygenaceae</taxon>
        <taxon>Uncinocarpus</taxon>
    </lineage>
</organism>
<dbReference type="Proteomes" id="UP000002058">
    <property type="component" value="Unassembled WGS sequence"/>
</dbReference>
<feature type="region of interest" description="Disordered" evidence="4">
    <location>
        <begin position="331"/>
        <end position="374"/>
    </location>
</feature>
<dbReference type="KEGG" id="ure:UREG_07098"/>
<dbReference type="InterPro" id="IPR001680">
    <property type="entry name" value="WD40_rpt"/>
</dbReference>
<proteinExistence type="predicted"/>
<dbReference type="InterPro" id="IPR039328">
    <property type="entry name" value="WDR89"/>
</dbReference>
<dbReference type="InterPro" id="IPR015943">
    <property type="entry name" value="WD40/YVTN_repeat-like_dom_sf"/>
</dbReference>
<evidence type="ECO:0000256" key="4">
    <source>
        <dbReference type="SAM" id="MobiDB-lite"/>
    </source>
</evidence>
<dbReference type="OrthoDB" id="25131at2759"/>
<feature type="repeat" description="WD" evidence="3">
    <location>
        <begin position="166"/>
        <end position="199"/>
    </location>
</feature>
<dbReference type="HOGENOM" id="CLU_037323_3_1_1"/>
<dbReference type="PROSITE" id="PS50082">
    <property type="entry name" value="WD_REPEATS_2"/>
    <property type="match status" value="2"/>
</dbReference>
<protein>
    <submittedName>
        <fullName evidence="5">Uncharacterized protein</fullName>
    </submittedName>
</protein>
<accession>C4JY47</accession>
<feature type="compositionally biased region" description="Polar residues" evidence="4">
    <location>
        <begin position="347"/>
        <end position="356"/>
    </location>
</feature>
<dbReference type="AlphaFoldDB" id="C4JY47"/>
<evidence type="ECO:0000256" key="3">
    <source>
        <dbReference type="PROSITE-ProRule" id="PRU00221"/>
    </source>
</evidence>
<evidence type="ECO:0000313" key="6">
    <source>
        <dbReference type="Proteomes" id="UP000002058"/>
    </source>
</evidence>
<dbReference type="OMA" id="PLGCEYV"/>
<dbReference type="VEuPathDB" id="FungiDB:UREG_07098"/>
<gene>
    <name evidence="5" type="ORF">UREG_07098</name>
</gene>
<name>C4JY47_UNCRE</name>
<dbReference type="PANTHER" id="PTHR22889">
    <property type="entry name" value="WD REPEAT-CONTAINING PROTEIN 89"/>
    <property type="match status" value="1"/>
</dbReference>
<dbReference type="EMBL" id="CH476619">
    <property type="protein sequence ID" value="EEP82233.1"/>
    <property type="molecule type" value="Genomic_DNA"/>
</dbReference>
<dbReference type="Pfam" id="PF00400">
    <property type="entry name" value="WD40"/>
    <property type="match status" value="2"/>
</dbReference>
<dbReference type="Gene3D" id="2.130.10.10">
    <property type="entry name" value="YVTN repeat-like/Quinoprotein amine dehydrogenase"/>
    <property type="match status" value="1"/>
</dbReference>
<evidence type="ECO:0000313" key="5">
    <source>
        <dbReference type="EMBL" id="EEP82233.1"/>
    </source>
</evidence>
<sequence length="374" mass="40690">MAVSAPFNLLRQQGQESLSLPVGSYIYSLCQSGNDALAAISSDNSLRRIDRRTLKLLPDGLITDAHPGKSGGVTCVCPADQSVSTAGHLLATSGRDGTVKLWDSRAKGQGAVSAFLTGIDRNPALISLACNPGINSIVAGTELVSAQASLCFWDVRFPGVPRMQYVESHNDDITELRYHPIQSNVLLSGSTDGLVNLYNTTITDEDDALLQVINHGSIHHAGFIGEKAIYALSHDEAFSIHPFNDPDENIVEPAAIHFGDLRSTLSCDYAVDVSVDEGVYAVIGSTREQTLDLVPIVASPNFQFDRAKAWRLPGAHGEEVVRSVLLDNQEDSNSTEIETKIDPKPSKASQAVLSSRNRQKRKEKRHRDQRYKPY</sequence>
<dbReference type="InParanoid" id="C4JY47"/>
<dbReference type="FunCoup" id="C4JY47">
    <property type="interactions" value="624"/>
</dbReference>
<keyword evidence="6" id="KW-1185">Reference proteome</keyword>
<evidence type="ECO:0000256" key="1">
    <source>
        <dbReference type="ARBA" id="ARBA00022574"/>
    </source>
</evidence>
<keyword evidence="1 3" id="KW-0853">WD repeat</keyword>
<feature type="compositionally biased region" description="Basic residues" evidence="4">
    <location>
        <begin position="357"/>
        <end position="374"/>
    </location>
</feature>
<feature type="repeat" description="WD" evidence="3">
    <location>
        <begin position="87"/>
        <end position="103"/>
    </location>
</feature>
<dbReference type="InterPro" id="IPR036322">
    <property type="entry name" value="WD40_repeat_dom_sf"/>
</dbReference>
<dbReference type="eggNOG" id="KOG1188">
    <property type="taxonomic scope" value="Eukaryota"/>
</dbReference>
<dbReference type="SUPFAM" id="SSF50978">
    <property type="entry name" value="WD40 repeat-like"/>
    <property type="match status" value="1"/>
</dbReference>
<reference evidence="6" key="1">
    <citation type="journal article" date="2009" name="Genome Res.">
        <title>Comparative genomic analyses of the human fungal pathogens Coccidioides and their relatives.</title>
        <authorList>
            <person name="Sharpton T.J."/>
            <person name="Stajich J.E."/>
            <person name="Rounsley S.D."/>
            <person name="Gardner M.J."/>
            <person name="Wortman J.R."/>
            <person name="Jordar V.S."/>
            <person name="Maiti R."/>
            <person name="Kodira C.D."/>
            <person name="Neafsey D.E."/>
            <person name="Zeng Q."/>
            <person name="Hung C.-Y."/>
            <person name="McMahan C."/>
            <person name="Muszewska A."/>
            <person name="Grynberg M."/>
            <person name="Mandel M.A."/>
            <person name="Kellner E.M."/>
            <person name="Barker B.M."/>
            <person name="Galgiani J.N."/>
            <person name="Orbach M.J."/>
            <person name="Kirkland T.N."/>
            <person name="Cole G.T."/>
            <person name="Henn M.R."/>
            <person name="Birren B.W."/>
            <person name="Taylor J.W."/>
        </authorList>
    </citation>
    <scope>NUCLEOTIDE SEQUENCE [LARGE SCALE GENOMIC DNA]</scope>
    <source>
        <strain evidence="6">UAMH 1704</strain>
    </source>
</reference>
<dbReference type="PANTHER" id="PTHR22889:SF0">
    <property type="entry name" value="WD REPEAT-CONTAINING PROTEIN 89"/>
    <property type="match status" value="1"/>
</dbReference>
<keyword evidence="2" id="KW-0677">Repeat</keyword>
<dbReference type="GeneID" id="8443245"/>